<dbReference type="SUPFAM" id="SSF50475">
    <property type="entry name" value="FMN-binding split barrel"/>
    <property type="match status" value="1"/>
</dbReference>
<protein>
    <recommendedName>
        <fullName evidence="1">Pyridoxamine 5'-phosphate oxidase N-terminal domain-containing protein</fullName>
    </recommendedName>
</protein>
<dbReference type="InterPro" id="IPR024029">
    <property type="entry name" value="Pyridox_Oxase_FMN-dep"/>
</dbReference>
<organism evidence="2 3">
    <name type="scientific">Alkalicoccus daliensis</name>
    <dbReference type="NCBI Taxonomy" id="745820"/>
    <lineage>
        <taxon>Bacteria</taxon>
        <taxon>Bacillati</taxon>
        <taxon>Bacillota</taxon>
        <taxon>Bacilli</taxon>
        <taxon>Bacillales</taxon>
        <taxon>Bacillaceae</taxon>
        <taxon>Alkalicoccus</taxon>
    </lineage>
</organism>
<feature type="domain" description="Pyridoxamine 5'-phosphate oxidase N-terminal" evidence="1">
    <location>
        <begin position="31"/>
        <end position="132"/>
    </location>
</feature>
<proteinExistence type="predicted"/>
<reference evidence="3" key="1">
    <citation type="submission" date="2016-10" db="EMBL/GenBank/DDBJ databases">
        <authorList>
            <person name="Varghese N."/>
            <person name="Submissions S."/>
        </authorList>
    </citation>
    <scope>NUCLEOTIDE SEQUENCE [LARGE SCALE GENOMIC DNA]</scope>
    <source>
        <strain evidence="3">CGMCC 1.10369</strain>
    </source>
</reference>
<dbReference type="InterPro" id="IPR012349">
    <property type="entry name" value="Split_barrel_FMN-bd"/>
</dbReference>
<name>A0A1H0HSH2_9BACI</name>
<sequence>MWKNIIQSKAELRELLGEPSELAQNKVIDRLDEHCRNFIAQSPFVLLGTSGISGRGDVSPRGDAPGFVKVVNEKHLVIPERPGNKRVDSLQNILENPQVGLLFFIPGLGETLRINGKAVILKDPELLETMAVNKKVPLLGIGVEAEECFIHCAKAFKRSQLWEPESWPEKAALPSAARMIKAHADLEKMTEAELEDRLQKGYEQKLY</sequence>
<accession>A0A1H0HSH2</accession>
<dbReference type="AlphaFoldDB" id="A0A1H0HSH2"/>
<dbReference type="NCBIfam" id="TIGR04025">
    <property type="entry name" value="PPOX_FMN_DR2398"/>
    <property type="match status" value="1"/>
</dbReference>
<dbReference type="Proteomes" id="UP000198778">
    <property type="component" value="Unassembled WGS sequence"/>
</dbReference>
<keyword evidence="3" id="KW-1185">Reference proteome</keyword>
<evidence type="ECO:0000313" key="3">
    <source>
        <dbReference type="Proteomes" id="UP000198778"/>
    </source>
</evidence>
<dbReference type="Gene3D" id="2.30.110.10">
    <property type="entry name" value="Electron Transport, Fmn-binding Protein, Chain A"/>
    <property type="match status" value="1"/>
</dbReference>
<dbReference type="InterPro" id="IPR011576">
    <property type="entry name" value="Pyridox_Oxase_N"/>
</dbReference>
<evidence type="ECO:0000259" key="1">
    <source>
        <dbReference type="Pfam" id="PF01243"/>
    </source>
</evidence>
<dbReference type="PANTHER" id="PTHR42815">
    <property type="entry name" value="FAD-BINDING, PUTATIVE (AFU_ORTHOLOGUE AFUA_6G07600)-RELATED"/>
    <property type="match status" value="1"/>
</dbReference>
<dbReference type="EMBL" id="FNIL01000009">
    <property type="protein sequence ID" value="SDO22083.1"/>
    <property type="molecule type" value="Genomic_DNA"/>
</dbReference>
<dbReference type="Pfam" id="PF01243">
    <property type="entry name" value="PNPOx_N"/>
    <property type="match status" value="1"/>
</dbReference>
<dbReference type="STRING" id="745820.SAMN04488053_10921"/>
<evidence type="ECO:0000313" key="2">
    <source>
        <dbReference type="EMBL" id="SDO22083.1"/>
    </source>
</evidence>
<gene>
    <name evidence="2" type="ORF">SAMN04488053_10921</name>
</gene>
<dbReference type="PANTHER" id="PTHR42815:SF2">
    <property type="entry name" value="FAD-BINDING, PUTATIVE (AFU_ORTHOLOGUE AFUA_6G07600)-RELATED"/>
    <property type="match status" value="1"/>
</dbReference>